<dbReference type="EMBL" id="JAKRVX010000003">
    <property type="protein sequence ID" value="MCL9817212.1"/>
    <property type="molecule type" value="Genomic_DNA"/>
</dbReference>
<dbReference type="Gene3D" id="3.90.79.10">
    <property type="entry name" value="Nucleoside Triphosphate Pyrophosphohydrolase"/>
    <property type="match status" value="1"/>
</dbReference>
<gene>
    <name evidence="3" type="ORF">AArcSt2_09670</name>
</gene>
<proteinExistence type="predicted"/>
<evidence type="ECO:0000256" key="1">
    <source>
        <dbReference type="ARBA" id="ARBA00022801"/>
    </source>
</evidence>
<protein>
    <submittedName>
        <fullName evidence="3">NUDIX domain-containing protein</fullName>
    </submittedName>
</protein>
<dbReference type="InterPro" id="IPR051325">
    <property type="entry name" value="Nudix_hydrolase_domain"/>
</dbReference>
<dbReference type="RefSeq" id="WP_250584232.1">
    <property type="nucleotide sequence ID" value="NZ_JAKRVX010000003.1"/>
</dbReference>
<comment type="caution">
    <text evidence="3">The sequence shown here is derived from an EMBL/GenBank/DDBJ whole genome shotgun (WGS) entry which is preliminary data.</text>
</comment>
<dbReference type="GO" id="GO:0006754">
    <property type="term" value="P:ATP biosynthetic process"/>
    <property type="evidence" value="ECO:0007669"/>
    <property type="project" value="TreeGrafter"/>
</dbReference>
<dbReference type="InterPro" id="IPR015797">
    <property type="entry name" value="NUDIX_hydrolase-like_dom_sf"/>
</dbReference>
<organism evidence="3 4">
    <name type="scientific">Natronocalculus amylovorans</name>
    <dbReference type="NCBI Taxonomy" id="2917812"/>
    <lineage>
        <taxon>Archaea</taxon>
        <taxon>Methanobacteriati</taxon>
        <taxon>Methanobacteriota</taxon>
        <taxon>Stenosarchaea group</taxon>
        <taxon>Halobacteria</taxon>
        <taxon>Halobacteriales</taxon>
        <taxon>Haloferacaceae</taxon>
        <taxon>Natronocalculus</taxon>
    </lineage>
</organism>
<dbReference type="PROSITE" id="PS51462">
    <property type="entry name" value="NUDIX"/>
    <property type="match status" value="1"/>
</dbReference>
<dbReference type="SUPFAM" id="SSF55811">
    <property type="entry name" value="Nudix"/>
    <property type="match status" value="1"/>
</dbReference>
<name>A0AAE3K8E3_9EURY</name>
<feature type="domain" description="Nudix hydrolase" evidence="2">
    <location>
        <begin position="57"/>
        <end position="188"/>
    </location>
</feature>
<dbReference type="PANTHER" id="PTHR21340">
    <property type="entry name" value="DIADENOSINE 5,5-P1,P4-TETRAPHOSPHATE PYROPHOSPHOHYDROLASE MUTT"/>
    <property type="match status" value="1"/>
</dbReference>
<dbReference type="InterPro" id="IPR020476">
    <property type="entry name" value="Nudix_hydrolase"/>
</dbReference>
<keyword evidence="1" id="KW-0378">Hydrolase</keyword>
<evidence type="ECO:0000259" key="2">
    <source>
        <dbReference type="PROSITE" id="PS51462"/>
    </source>
</evidence>
<keyword evidence="4" id="KW-1185">Reference proteome</keyword>
<evidence type="ECO:0000313" key="3">
    <source>
        <dbReference type="EMBL" id="MCL9817212.1"/>
    </source>
</evidence>
<dbReference type="GO" id="GO:0006167">
    <property type="term" value="P:AMP biosynthetic process"/>
    <property type="evidence" value="ECO:0007669"/>
    <property type="project" value="TreeGrafter"/>
</dbReference>
<dbReference type="PANTHER" id="PTHR21340:SF0">
    <property type="entry name" value="BIS(5'-NUCLEOSYL)-TETRAPHOSPHATASE [ASYMMETRICAL]"/>
    <property type="match status" value="1"/>
</dbReference>
<reference evidence="3" key="1">
    <citation type="journal article" date="2022" name="Syst. Appl. Microbiol.">
        <title>Natronocalculus amylovorans gen. nov., sp. nov., and Natranaeroarchaeum aerophilus sp. nov., dominant culturable amylolytic natronoarchaea from hypersaline soda lakes in southwestern Siberia.</title>
        <authorList>
            <person name="Sorokin D.Y."/>
            <person name="Elcheninov A.G."/>
            <person name="Khizhniak T.V."/>
            <person name="Koenen M."/>
            <person name="Bale N.J."/>
            <person name="Damste J.S.S."/>
            <person name="Kublanov I.V."/>
        </authorList>
    </citation>
    <scope>NUCLEOTIDE SEQUENCE</scope>
    <source>
        <strain evidence="3">AArc-St2</strain>
    </source>
</reference>
<evidence type="ECO:0000313" key="4">
    <source>
        <dbReference type="Proteomes" id="UP001203207"/>
    </source>
</evidence>
<dbReference type="PROSITE" id="PS00893">
    <property type="entry name" value="NUDIX_BOX"/>
    <property type="match status" value="1"/>
</dbReference>
<dbReference type="GO" id="GO:0004081">
    <property type="term" value="F:bis(5'-nucleosyl)-tetraphosphatase (asymmetrical) activity"/>
    <property type="evidence" value="ECO:0007669"/>
    <property type="project" value="TreeGrafter"/>
</dbReference>
<dbReference type="CDD" id="cd02883">
    <property type="entry name" value="NUDIX_Hydrolase"/>
    <property type="match status" value="1"/>
</dbReference>
<sequence length="193" mass="21774">MTAVDELWFLADRAAQQAEQTYHTLSSRYDSFILAERTDRVSRPRFRTLADRIVNCGAPYGAHTIVYNRIDGGSVLLVYHDGVNKWVLPGGEIDGGETYREAAVRELHEEAGIDATYEGLTMLTRVTITTRSYQTWGVLPVFAAQTECVETTVSDPDNEITAAKWFSFSSLPEETRDRSALKEWWDGQKETAE</sequence>
<dbReference type="InterPro" id="IPR020084">
    <property type="entry name" value="NUDIX_hydrolase_CS"/>
</dbReference>
<reference evidence="3" key="2">
    <citation type="submission" date="2022-02" db="EMBL/GenBank/DDBJ databases">
        <authorList>
            <person name="Elcheninov A.G."/>
            <person name="Sorokin D.Y."/>
            <person name="Kublanov I.V."/>
        </authorList>
    </citation>
    <scope>NUCLEOTIDE SEQUENCE</scope>
    <source>
        <strain evidence="3">AArc-St2</strain>
    </source>
</reference>
<dbReference type="Pfam" id="PF00293">
    <property type="entry name" value="NUDIX"/>
    <property type="match status" value="1"/>
</dbReference>
<dbReference type="AlphaFoldDB" id="A0AAE3K8E3"/>
<dbReference type="Proteomes" id="UP001203207">
    <property type="component" value="Unassembled WGS sequence"/>
</dbReference>
<accession>A0AAE3K8E3</accession>
<dbReference type="PRINTS" id="PR00502">
    <property type="entry name" value="NUDIXFAMILY"/>
</dbReference>
<dbReference type="InterPro" id="IPR000086">
    <property type="entry name" value="NUDIX_hydrolase_dom"/>
</dbReference>